<feature type="domain" description="IrrE N-terminal-like" evidence="1">
    <location>
        <begin position="58"/>
        <end position="160"/>
    </location>
</feature>
<comment type="caution">
    <text evidence="2">The sequence shown here is derived from an EMBL/GenBank/DDBJ whole genome shotgun (WGS) entry which is preliminary data.</text>
</comment>
<dbReference type="InterPro" id="IPR010359">
    <property type="entry name" value="IrrE_HExxH"/>
</dbReference>
<organism evidence="2 3">
    <name type="scientific">Anaerotignum lactatifermentans</name>
    <dbReference type="NCBI Taxonomy" id="160404"/>
    <lineage>
        <taxon>Bacteria</taxon>
        <taxon>Bacillati</taxon>
        <taxon>Bacillota</taxon>
        <taxon>Clostridia</taxon>
        <taxon>Lachnospirales</taxon>
        <taxon>Anaerotignaceae</taxon>
        <taxon>Anaerotignum</taxon>
    </lineage>
</organism>
<keyword evidence="3" id="KW-1185">Reference proteome</keyword>
<dbReference type="Proteomes" id="UP000729290">
    <property type="component" value="Unassembled WGS sequence"/>
</dbReference>
<reference evidence="2 3" key="1">
    <citation type="journal article" date="2021" name="Sci. Rep.">
        <title>The distribution of antibiotic resistance genes in chicken gut microbiota commensals.</title>
        <authorList>
            <person name="Juricova H."/>
            <person name="Matiasovicova J."/>
            <person name="Kubasova T."/>
            <person name="Cejkova D."/>
            <person name="Rychlik I."/>
        </authorList>
    </citation>
    <scope>NUCLEOTIDE SEQUENCE [LARGE SCALE GENOMIC DNA]</scope>
    <source>
        <strain evidence="2 3">An431b</strain>
    </source>
</reference>
<dbReference type="Pfam" id="PF06114">
    <property type="entry name" value="Peptidase_M78"/>
    <property type="match status" value="1"/>
</dbReference>
<dbReference type="InterPro" id="IPR052345">
    <property type="entry name" value="Rad_response_metalloprotease"/>
</dbReference>
<accession>A0ABS2GEH9</accession>
<protein>
    <submittedName>
        <fullName evidence="2">ImmA/IrrE family metallo-endopeptidase</fullName>
    </submittedName>
</protein>
<dbReference type="Gene3D" id="1.10.10.2910">
    <property type="match status" value="1"/>
</dbReference>
<sequence length="195" mass="23181">MYEHYKKARDMSWKVLLECGINSLPVDLWKIAEHYHLRIHPYSRSSVTQLFREDVLQGDGFIVSLGDRKEIFLNDRIHSRPRRRFTVAHELGHGILNHDIGVIHYRNNENDSQTDTQELEANIFARDILMPATVLAALDIHTPEEIMNLCDVSRRSAEIRAERMEELYQRNVFNRHPEERKVREAFYRFIQINKK</sequence>
<proteinExistence type="predicted"/>
<dbReference type="PANTHER" id="PTHR43236">
    <property type="entry name" value="ANTITOXIN HIGA1"/>
    <property type="match status" value="1"/>
</dbReference>
<gene>
    <name evidence="2" type="ORF">H9X83_12175</name>
</gene>
<dbReference type="EMBL" id="JACSNV010000026">
    <property type="protein sequence ID" value="MBM6878899.1"/>
    <property type="molecule type" value="Genomic_DNA"/>
</dbReference>
<evidence type="ECO:0000259" key="1">
    <source>
        <dbReference type="Pfam" id="PF06114"/>
    </source>
</evidence>
<name>A0ABS2GEH9_9FIRM</name>
<evidence type="ECO:0000313" key="3">
    <source>
        <dbReference type="Proteomes" id="UP000729290"/>
    </source>
</evidence>
<evidence type="ECO:0000313" key="2">
    <source>
        <dbReference type="EMBL" id="MBM6878899.1"/>
    </source>
</evidence>
<dbReference type="RefSeq" id="WP_205134510.1">
    <property type="nucleotide sequence ID" value="NZ_JACSNT010000022.1"/>
</dbReference>
<dbReference type="PANTHER" id="PTHR43236:SF1">
    <property type="entry name" value="BLL7220 PROTEIN"/>
    <property type="match status" value="1"/>
</dbReference>